<dbReference type="RefSeq" id="WP_322411457.1">
    <property type="nucleotide sequence ID" value="NZ_CP139779.1"/>
</dbReference>
<accession>A0ABZ0VGM6</accession>
<name>A0ABZ0VGM6_9MICO</name>
<keyword evidence="1" id="KW-0472">Membrane</keyword>
<dbReference type="Proteomes" id="UP001324533">
    <property type="component" value="Chromosome"/>
</dbReference>
<keyword evidence="1" id="KW-0812">Transmembrane</keyword>
<reference evidence="2 3" key="1">
    <citation type="submission" date="2023-06" db="EMBL/GenBank/DDBJ databases">
        <title>Rock-solubilizing bacteria, Microbacterium invictum, promotes re-establishment of vegetation in rocky wasteland by accelerating rock bio-weathering and reshaping soil bacterial community.</title>
        <authorList>
            <person name="Liu C."/>
        </authorList>
    </citation>
    <scope>NUCLEOTIDE SEQUENCE [LARGE SCALE GENOMIC DNA]</scope>
    <source>
        <strain evidence="2 3">X-18</strain>
    </source>
</reference>
<dbReference type="EMBL" id="CP139779">
    <property type="protein sequence ID" value="WQB71340.1"/>
    <property type="molecule type" value="Genomic_DNA"/>
</dbReference>
<evidence type="ECO:0000313" key="2">
    <source>
        <dbReference type="EMBL" id="WQB71340.1"/>
    </source>
</evidence>
<feature type="transmembrane region" description="Helical" evidence="1">
    <location>
        <begin position="20"/>
        <end position="42"/>
    </location>
</feature>
<sequence>MPTPTPSPLLVSDASEAAVIGLWGVILGAALSLVGTVLIPWLRDSLDRRREARESLERERRDSLLATISALLDMRQAQPGDRGDAQARFGTNLNNLTVRLTPEEQPILDVLMLMLAMVQEPRRNINNMVGESMAVLTLWVRGDIQTNDVISEVEMRAGVTFAPDRKSASVTKPAPAN</sequence>
<proteinExistence type="predicted"/>
<keyword evidence="3" id="KW-1185">Reference proteome</keyword>
<protein>
    <submittedName>
        <fullName evidence="2">Uncharacterized protein</fullName>
    </submittedName>
</protein>
<keyword evidence="1" id="KW-1133">Transmembrane helix</keyword>
<evidence type="ECO:0000313" key="3">
    <source>
        <dbReference type="Proteomes" id="UP001324533"/>
    </source>
</evidence>
<gene>
    <name evidence="2" type="ORF">T9R20_05065</name>
</gene>
<organism evidence="2 3">
    <name type="scientific">Microbacterium invictum</name>
    <dbReference type="NCBI Taxonomy" id="515415"/>
    <lineage>
        <taxon>Bacteria</taxon>
        <taxon>Bacillati</taxon>
        <taxon>Actinomycetota</taxon>
        <taxon>Actinomycetes</taxon>
        <taxon>Micrococcales</taxon>
        <taxon>Microbacteriaceae</taxon>
        <taxon>Microbacterium</taxon>
    </lineage>
</organism>
<evidence type="ECO:0000256" key="1">
    <source>
        <dbReference type="SAM" id="Phobius"/>
    </source>
</evidence>